<dbReference type="Proteomes" id="UP000245133">
    <property type="component" value="Unassembled WGS sequence"/>
</dbReference>
<protein>
    <submittedName>
        <fullName evidence="2">Adenylate/guanylate cyclase</fullName>
    </submittedName>
</protein>
<dbReference type="CDD" id="cd07302">
    <property type="entry name" value="CHD"/>
    <property type="match status" value="1"/>
</dbReference>
<dbReference type="PANTHER" id="PTHR43081">
    <property type="entry name" value="ADENYLATE CYCLASE, TERMINAL-DIFFERENTIATION SPECIFIC-RELATED"/>
    <property type="match status" value="1"/>
</dbReference>
<dbReference type="PROSITE" id="PS50125">
    <property type="entry name" value="GUANYLATE_CYCLASE_2"/>
    <property type="match status" value="1"/>
</dbReference>
<dbReference type="InterPro" id="IPR045983">
    <property type="entry name" value="GUC-dom-containing_N"/>
</dbReference>
<dbReference type="GO" id="GO:0035556">
    <property type="term" value="P:intracellular signal transduction"/>
    <property type="evidence" value="ECO:0007669"/>
    <property type="project" value="InterPro"/>
</dbReference>
<dbReference type="GO" id="GO:0006171">
    <property type="term" value="P:cAMP biosynthetic process"/>
    <property type="evidence" value="ECO:0007669"/>
    <property type="project" value="TreeGrafter"/>
</dbReference>
<dbReference type="GO" id="GO:0004016">
    <property type="term" value="F:adenylate cyclase activity"/>
    <property type="evidence" value="ECO:0007669"/>
    <property type="project" value="UniProtKB-ARBA"/>
</dbReference>
<name>A0A2P2DZ46_9LEPT</name>
<dbReference type="RefSeq" id="WP_108975178.1">
    <property type="nucleotide sequence ID" value="NZ_BFBB01000003.1"/>
</dbReference>
<sequence>MIELKQLLAKYPWEDRWTKLGKPMDFLFEFDLRVTREEIWPFLIDTSSFNKRMELPKFSYEERNGVLNGKAKQIGMDLVWEEVPWEWEYLKEIANARIYSKGFAKYLRTYFILEPHGEERSKLFVYFGWIPRNIFMRLLLQFAVPTIKKDFLRTLAGIEEEIINQKSNKPKVLFNTAISFQNEFQWVHPEKLEESKRKFKEVGISETTTNEIIEYLKRANDNEIDRIRVKSISQLLDLDPNEVLKFFLYGCRFGIFTLSWDVICPHCRGVRTSVQKLGDMPPDDECEVCEIQFNTTEQNSIEVTFHMHPSVRVVEKQFFCAAEPNTKKHILLTKHVPAGKVFSSDLLIKNGLYRLRQKGKQKYHLVEVNESNLDKEIVWTEELGNQEIQVKPKPGIVFQNQSDEGITIVLEERKEDQNSLRPKELFNFNEFRDLFSEEAIATNLQLDIGVQTILFTDIVGSTRFYESTGDHGAFLQVREHFVKAYTIIREHKGTVVKTIGDAVMASFPAPLFAFKAAESLQGWFHNSNEATEIRIRVSIHSGNCLAVNLDSNIDYFGNTVNYAAKMQGVTGSGEVSISETVFRDNSIRNYLKEKEMKLKKIDFPLSWTERTDTVYIWKS</sequence>
<accession>A0A2P2DZ46</accession>
<evidence type="ECO:0000313" key="2">
    <source>
        <dbReference type="EMBL" id="GBF49898.1"/>
    </source>
</evidence>
<organism evidence="2 3">
    <name type="scientific">Leptospira ryugenii</name>
    <dbReference type="NCBI Taxonomy" id="1917863"/>
    <lineage>
        <taxon>Bacteria</taxon>
        <taxon>Pseudomonadati</taxon>
        <taxon>Spirochaetota</taxon>
        <taxon>Spirochaetia</taxon>
        <taxon>Leptospirales</taxon>
        <taxon>Leptospiraceae</taxon>
        <taxon>Leptospira</taxon>
    </lineage>
</organism>
<dbReference type="SMART" id="SM00044">
    <property type="entry name" value="CYCc"/>
    <property type="match status" value="1"/>
</dbReference>
<dbReference type="InterPro" id="IPR050697">
    <property type="entry name" value="Adenylyl/Guanylyl_Cyclase_3/4"/>
</dbReference>
<keyword evidence="3" id="KW-1185">Reference proteome</keyword>
<evidence type="ECO:0000259" key="1">
    <source>
        <dbReference type="PROSITE" id="PS50125"/>
    </source>
</evidence>
<dbReference type="InterPro" id="IPR029787">
    <property type="entry name" value="Nucleotide_cyclase"/>
</dbReference>
<gene>
    <name evidence="2" type="ORF">LPTSP4_14180</name>
</gene>
<dbReference type="SUPFAM" id="SSF55073">
    <property type="entry name" value="Nucleotide cyclase"/>
    <property type="match status" value="1"/>
</dbReference>
<dbReference type="AlphaFoldDB" id="A0A2P2DZ46"/>
<dbReference type="EMBL" id="BFBB01000003">
    <property type="protein sequence ID" value="GBF49898.1"/>
    <property type="molecule type" value="Genomic_DNA"/>
</dbReference>
<comment type="caution">
    <text evidence="2">The sequence shown here is derived from an EMBL/GenBank/DDBJ whole genome shotgun (WGS) entry which is preliminary data.</text>
</comment>
<dbReference type="Pfam" id="PF19363">
    <property type="entry name" value="DUF5939"/>
    <property type="match status" value="1"/>
</dbReference>
<reference evidence="2 3" key="1">
    <citation type="submission" date="2018-02" db="EMBL/GenBank/DDBJ databases">
        <title>Novel Leptospira species isolated from soil and water in Japan.</title>
        <authorList>
            <person name="Nakao R."/>
            <person name="Masuzawa T."/>
        </authorList>
    </citation>
    <scope>NUCLEOTIDE SEQUENCE [LARGE SCALE GENOMIC DNA]</scope>
    <source>
        <strain evidence="2 3">YH101</strain>
    </source>
</reference>
<dbReference type="OrthoDB" id="9801841at2"/>
<feature type="domain" description="Guanylate cyclase" evidence="1">
    <location>
        <begin position="452"/>
        <end position="567"/>
    </location>
</feature>
<proteinExistence type="predicted"/>
<dbReference type="Gene3D" id="3.30.70.1230">
    <property type="entry name" value="Nucleotide cyclase"/>
    <property type="match status" value="1"/>
</dbReference>
<evidence type="ECO:0000313" key="3">
    <source>
        <dbReference type="Proteomes" id="UP000245133"/>
    </source>
</evidence>
<dbReference type="Pfam" id="PF00211">
    <property type="entry name" value="Guanylate_cyc"/>
    <property type="match status" value="1"/>
</dbReference>
<dbReference type="InterPro" id="IPR001054">
    <property type="entry name" value="A/G_cyclase"/>
</dbReference>
<dbReference type="PANTHER" id="PTHR43081:SF19">
    <property type="entry name" value="PH-SENSITIVE ADENYLATE CYCLASE RV1264"/>
    <property type="match status" value="1"/>
</dbReference>